<dbReference type="InParanoid" id="A0A663DZT2"/>
<dbReference type="Proteomes" id="UP000472275">
    <property type="component" value="Chromosome 5"/>
</dbReference>
<dbReference type="Ensembl" id="ENSACCT00020005490.1">
    <property type="protein sequence ID" value="ENSACCP00020005266.1"/>
    <property type="gene ID" value="ENSACCG00020003620.1"/>
</dbReference>
<reference evidence="2" key="1">
    <citation type="submission" date="2025-08" db="UniProtKB">
        <authorList>
            <consortium name="Ensembl"/>
        </authorList>
    </citation>
    <scope>IDENTIFICATION</scope>
</reference>
<organism evidence="2 3">
    <name type="scientific">Aquila chrysaetos chrysaetos</name>
    <dbReference type="NCBI Taxonomy" id="223781"/>
    <lineage>
        <taxon>Eukaryota</taxon>
        <taxon>Metazoa</taxon>
        <taxon>Chordata</taxon>
        <taxon>Craniata</taxon>
        <taxon>Vertebrata</taxon>
        <taxon>Euteleostomi</taxon>
        <taxon>Archelosauria</taxon>
        <taxon>Archosauria</taxon>
        <taxon>Dinosauria</taxon>
        <taxon>Saurischia</taxon>
        <taxon>Theropoda</taxon>
        <taxon>Coelurosauria</taxon>
        <taxon>Aves</taxon>
        <taxon>Neognathae</taxon>
        <taxon>Neoaves</taxon>
        <taxon>Telluraves</taxon>
        <taxon>Accipitrimorphae</taxon>
        <taxon>Accipitriformes</taxon>
        <taxon>Accipitridae</taxon>
        <taxon>Accipitrinae</taxon>
        <taxon>Aquila</taxon>
    </lineage>
</organism>
<dbReference type="GeneTree" id="ENSGT00900000143702"/>
<sequence length="280" mass="30184">HALARERRAAAPSPHTPASRRQTPTSLRRSPSPHSTARQPPARPALTELAVAVAAPAQPLQVPLQHVGEEVAGRNLHRVPTQRLANLRHRHPQQPPRVGFAHAGSARRGAARARRPPRAGRAEGGSHTARRRCRHLGAAPPYRPRQAAPLHRRAHRAGRGASNARPSAGRRRDDGVVAAAGGLGRGADRHPPHPKKPRKNGGFLQRCEEKLVSGGSGNPLGWASPGARDHRRSLTSAGPKRPSGEQKPGASFKQAAVPRVTRKLKILRRNGLSEALFDYF</sequence>
<feature type="compositionally biased region" description="Basic residues" evidence="1">
    <location>
        <begin position="109"/>
        <end position="118"/>
    </location>
</feature>
<feature type="compositionally biased region" description="Low complexity" evidence="1">
    <location>
        <begin position="138"/>
        <end position="149"/>
    </location>
</feature>
<proteinExistence type="predicted"/>
<feature type="region of interest" description="Disordered" evidence="1">
    <location>
        <begin position="1"/>
        <end position="45"/>
    </location>
</feature>
<name>A0A663DZT2_AQUCH</name>
<feature type="compositionally biased region" description="Polar residues" evidence="1">
    <location>
        <begin position="19"/>
        <end position="38"/>
    </location>
</feature>
<accession>A0A663DZT2</accession>
<evidence type="ECO:0000313" key="2">
    <source>
        <dbReference type="Ensembl" id="ENSACCP00020005266.1"/>
    </source>
</evidence>
<feature type="region of interest" description="Disordered" evidence="1">
    <location>
        <begin position="92"/>
        <end position="255"/>
    </location>
</feature>
<keyword evidence="3" id="KW-1185">Reference proteome</keyword>
<reference evidence="2" key="2">
    <citation type="submission" date="2025-09" db="UniProtKB">
        <authorList>
            <consortium name="Ensembl"/>
        </authorList>
    </citation>
    <scope>IDENTIFICATION</scope>
</reference>
<protein>
    <submittedName>
        <fullName evidence="2">Uncharacterized protein</fullName>
    </submittedName>
</protein>
<evidence type="ECO:0000313" key="3">
    <source>
        <dbReference type="Proteomes" id="UP000472275"/>
    </source>
</evidence>
<evidence type="ECO:0000256" key="1">
    <source>
        <dbReference type="SAM" id="MobiDB-lite"/>
    </source>
</evidence>
<dbReference type="AlphaFoldDB" id="A0A663DZT2"/>